<feature type="region of interest" description="Disordered" evidence="1">
    <location>
        <begin position="1"/>
        <end position="26"/>
    </location>
</feature>
<dbReference type="AlphaFoldDB" id="A0A830HIE4"/>
<feature type="region of interest" description="Disordered" evidence="1">
    <location>
        <begin position="187"/>
        <end position="207"/>
    </location>
</feature>
<feature type="region of interest" description="Disordered" evidence="1">
    <location>
        <begin position="50"/>
        <end position="92"/>
    </location>
</feature>
<proteinExistence type="predicted"/>
<evidence type="ECO:0000313" key="2">
    <source>
        <dbReference type="EMBL" id="GHP06638.1"/>
    </source>
</evidence>
<protein>
    <submittedName>
        <fullName evidence="2">Uncharacterized protein</fullName>
    </submittedName>
</protein>
<keyword evidence="3" id="KW-1185">Reference proteome</keyword>
<feature type="compositionally biased region" description="Gly residues" evidence="1">
    <location>
        <begin position="12"/>
        <end position="21"/>
    </location>
</feature>
<gene>
    <name evidence="2" type="ORF">PPROV_000538300</name>
</gene>
<feature type="compositionally biased region" description="Polar residues" evidence="1">
    <location>
        <begin position="82"/>
        <end position="91"/>
    </location>
</feature>
<evidence type="ECO:0000313" key="3">
    <source>
        <dbReference type="Proteomes" id="UP000660262"/>
    </source>
</evidence>
<comment type="caution">
    <text evidence="2">The sequence shown here is derived from an EMBL/GenBank/DDBJ whole genome shotgun (WGS) entry which is preliminary data.</text>
</comment>
<sequence length="341" mass="36250">MAASQGYSSRSSGGGGGGTSSGGSSFRYHGGQAQWNMIWDAASSPVAMMAASSSSAGAYDDDDVSSSRRRRAGGGVASSSDESSPMQQHINQPVDFVPPTASSLALDTLLVGPLSQLALELSLEEQQQHQAAMRIAATSPSPPEQEETTVAWMFAEACSSVWLKEVGKSMQMMMKPTITTTRPETTETINHQPKPMPPPPPPPPLGGGANKHPLVRLRMWMNIPPDHLADGGSCFVLIKACASATTSSPYTLTISLPTNAEAEDLSCKPHAKRTQRPDTPTIIFDLPGSLATCDGNDSSRWVATCLVRFRVSDARRLRGYRATARLRPATTTPLLSSSLNH</sequence>
<organism evidence="2 3">
    <name type="scientific">Pycnococcus provasolii</name>
    <dbReference type="NCBI Taxonomy" id="41880"/>
    <lineage>
        <taxon>Eukaryota</taxon>
        <taxon>Viridiplantae</taxon>
        <taxon>Chlorophyta</taxon>
        <taxon>Pseudoscourfieldiophyceae</taxon>
        <taxon>Pseudoscourfieldiales</taxon>
        <taxon>Pycnococcaceae</taxon>
        <taxon>Pycnococcus</taxon>
    </lineage>
</organism>
<evidence type="ECO:0000256" key="1">
    <source>
        <dbReference type="SAM" id="MobiDB-lite"/>
    </source>
</evidence>
<feature type="compositionally biased region" description="Low complexity" evidence="1">
    <location>
        <begin position="1"/>
        <end position="11"/>
    </location>
</feature>
<reference evidence="2" key="1">
    <citation type="submission" date="2020-10" db="EMBL/GenBank/DDBJ databases">
        <title>Unveiling of a novel bifunctional photoreceptor, Dualchrome1, isolated from a cosmopolitan green alga.</title>
        <authorList>
            <person name="Suzuki S."/>
            <person name="Kawachi M."/>
        </authorList>
    </citation>
    <scope>NUCLEOTIDE SEQUENCE</scope>
    <source>
        <strain evidence="2">NIES 2893</strain>
    </source>
</reference>
<name>A0A830HIE4_9CHLO</name>
<feature type="compositionally biased region" description="Pro residues" evidence="1">
    <location>
        <begin position="194"/>
        <end position="205"/>
    </location>
</feature>
<dbReference type="Proteomes" id="UP000660262">
    <property type="component" value="Unassembled WGS sequence"/>
</dbReference>
<accession>A0A830HIE4</accession>
<dbReference type="EMBL" id="BNJQ01000013">
    <property type="protein sequence ID" value="GHP06638.1"/>
    <property type="molecule type" value="Genomic_DNA"/>
</dbReference>